<feature type="signal peptide" evidence="1">
    <location>
        <begin position="1"/>
        <end position="20"/>
    </location>
</feature>
<sequence precursor="true">MQSKFTPVLTALLLATPTFAQGGDDCATPTSLNAFGTYAFDTTAATTSGFDGGGSCAAGASSINQDLFWVFTAPITGDYQFDTDGSSFDTKIAVHMGGTCGATCLEYDDDGGVGLQSLVTVSGITAGTQLLVQVGGFGGNSGTGVLNIAQFIDPCTVLPDDSFEDNDTCATARALAAGTYPVLFVNNIDPDYFRVTLQPGEEMLVNATNVTGAAVDISIYNANCTIAQLGLDGSISWANLSSAAPQDYIIEVLVDPAALSNCTNYDLDIAVATSGCAGTVDDGLEQNDSCASAVTLGDGLYPGLSVFSSDNDFYAIGLDAGATLVADIFFADIDGDVDLYLWDPNTACGTTAAGTGGPFLVRGFSASDDETITYTNTTGAPQSLIIEVDMFTDSDCNTYDLQLMGTNGMGGGFGMNYCSANPNSSGATGAISASGSLAVADNDVTLQATDLPALSFGFFIVSRTQGFVMNPAGSSGNLCLAGAIGRYVGPGQIKNSGTAGQIDLGINLAMIPQPMGFVAAAAGDTWNFQLWHRDSVMGSSTSNFTNGLELTFQ</sequence>
<reference evidence="2 3" key="1">
    <citation type="submission" date="2019-02" db="EMBL/GenBank/DDBJ databases">
        <title>Deep-cultivation of Planctomycetes and their phenomic and genomic characterization uncovers novel biology.</title>
        <authorList>
            <person name="Wiegand S."/>
            <person name="Jogler M."/>
            <person name="Boedeker C."/>
            <person name="Pinto D."/>
            <person name="Vollmers J."/>
            <person name="Rivas-Marin E."/>
            <person name="Kohn T."/>
            <person name="Peeters S.H."/>
            <person name="Heuer A."/>
            <person name="Rast P."/>
            <person name="Oberbeckmann S."/>
            <person name="Bunk B."/>
            <person name="Jeske O."/>
            <person name="Meyerdierks A."/>
            <person name="Storesund J.E."/>
            <person name="Kallscheuer N."/>
            <person name="Luecker S."/>
            <person name="Lage O.M."/>
            <person name="Pohl T."/>
            <person name="Merkel B.J."/>
            <person name="Hornburger P."/>
            <person name="Mueller R.-W."/>
            <person name="Bruemmer F."/>
            <person name="Labrenz M."/>
            <person name="Spormann A.M."/>
            <person name="Op den Camp H."/>
            <person name="Overmann J."/>
            <person name="Amann R."/>
            <person name="Jetten M.S.M."/>
            <person name="Mascher T."/>
            <person name="Medema M.H."/>
            <person name="Devos D.P."/>
            <person name="Kaster A.-K."/>
            <person name="Ovreas L."/>
            <person name="Rohde M."/>
            <person name="Galperin M.Y."/>
            <person name="Jogler C."/>
        </authorList>
    </citation>
    <scope>NUCLEOTIDE SEQUENCE [LARGE SCALE GENOMIC DNA]</scope>
    <source>
        <strain evidence="2 3">Poly30</strain>
    </source>
</reference>
<accession>A0A518EYJ5</accession>
<name>A0A518EYJ5_9BACT</name>
<dbReference type="RefSeq" id="WP_145203072.1">
    <property type="nucleotide sequence ID" value="NZ_CP036434.1"/>
</dbReference>
<dbReference type="AlphaFoldDB" id="A0A518EYJ5"/>
<evidence type="ECO:0000256" key="1">
    <source>
        <dbReference type="SAM" id="SignalP"/>
    </source>
</evidence>
<keyword evidence="1" id="KW-0732">Signal</keyword>
<dbReference type="OrthoDB" id="222815at2"/>
<evidence type="ECO:0000313" key="3">
    <source>
        <dbReference type="Proteomes" id="UP000320390"/>
    </source>
</evidence>
<evidence type="ECO:0000313" key="2">
    <source>
        <dbReference type="EMBL" id="QDV09160.1"/>
    </source>
</evidence>
<feature type="chain" id="PRO_5022145565" evidence="1">
    <location>
        <begin position="21"/>
        <end position="553"/>
    </location>
</feature>
<protein>
    <submittedName>
        <fullName evidence="2">Uncharacterized protein</fullName>
    </submittedName>
</protein>
<organism evidence="2 3">
    <name type="scientific">Saltatorellus ferox</name>
    <dbReference type="NCBI Taxonomy" id="2528018"/>
    <lineage>
        <taxon>Bacteria</taxon>
        <taxon>Pseudomonadati</taxon>
        <taxon>Planctomycetota</taxon>
        <taxon>Planctomycetia</taxon>
        <taxon>Planctomycetia incertae sedis</taxon>
        <taxon>Saltatorellus</taxon>
    </lineage>
</organism>
<gene>
    <name evidence="2" type="ORF">Poly30_47170</name>
</gene>
<dbReference type="Proteomes" id="UP000320390">
    <property type="component" value="Chromosome"/>
</dbReference>
<proteinExistence type="predicted"/>
<dbReference type="Gene3D" id="2.60.120.380">
    <property type="match status" value="2"/>
</dbReference>
<keyword evidence="3" id="KW-1185">Reference proteome</keyword>
<dbReference type="EMBL" id="CP036434">
    <property type="protein sequence ID" value="QDV09160.1"/>
    <property type="molecule type" value="Genomic_DNA"/>
</dbReference>